<dbReference type="SUPFAM" id="SSF50978">
    <property type="entry name" value="WD40 repeat-like"/>
    <property type="match status" value="2"/>
</dbReference>
<dbReference type="PROSITE" id="PS50294">
    <property type="entry name" value="WD_REPEATS_REGION"/>
    <property type="match status" value="2"/>
</dbReference>
<dbReference type="Pfam" id="PF00400">
    <property type="entry name" value="WD40"/>
    <property type="match status" value="2"/>
</dbReference>
<proteinExistence type="inferred from homology"/>
<dbReference type="Gene3D" id="2.130.10.10">
    <property type="entry name" value="YVTN repeat-like/Quinoprotein amine dehydrogenase"/>
    <property type="match status" value="2"/>
</dbReference>
<dbReference type="PROSITE" id="PS50082">
    <property type="entry name" value="WD_REPEATS_2"/>
    <property type="match status" value="2"/>
</dbReference>
<evidence type="ECO:0000256" key="5">
    <source>
        <dbReference type="ARBA" id="ARBA00022853"/>
    </source>
</evidence>
<dbReference type="InterPro" id="IPR055410">
    <property type="entry name" value="Beta-prop_CAF1B_HIR1"/>
</dbReference>
<keyword evidence="10" id="KW-0678">Repressor</keyword>
<dbReference type="PANTHER" id="PTHR13831">
    <property type="entry name" value="MEMBER OF THE HIR1 FAMILY OF WD-REPEAT PROTEINS"/>
    <property type="match status" value="1"/>
</dbReference>
<keyword evidence="5 10" id="KW-0156">Chromatin regulator</keyword>
<sequence length="839" mass="94073">MKFLKPGWVSHKGESICSVDIHPDGTKFATGGLGPNKGMLAIWNMAPLLSRKNRKNKNIPKLLFKMDQDCVNVVRWSHSGEYLAAGGLDHIAIWHRSEKPGDAMFGSNGVNVENWKIISYLRGHSEDIIDLAWSPCDNWLATGGVDNTIVIWNTHKWQEITAVLKGHTGMVKGVIWDPMGQYLASQSDDGSLRVWRTKDWQLETSLTEPFANCLDSNFVSRLGWSPDGLHLVSAKANNSGPVAKIVERDGWKINKDFVGHRAPISCVKFNPNILSNATNNHFCCCAIGSNDKSISIWLSYLKRPLVVLKRIFAGAVHDITWNRQGTQMIACSYDGTIACLNFPEKEIGRAISAEDKTLFQKKYYSPELLQQEQHKKEVLQTSTTENNSPSQTPSQMTKNIQKETRMQDGRRRITPFSIPKDKMNGSKSDISMPPKSLANSQTLQNFNPVEQKTSPKPATIDVETQDNLSQASSTSDGVSTAPVKRKLEQLQGKNKRPRMLNPTTTYSDDSEDSSNSLLPAPRIDQTSRIHLPKIKGKTLEIKNGILLQPGKQAHRLRCLDSVAGTLQWEIVFSSRISLVKYSSSQIAVCCENGTLSVLSPQGLRLKPPIVLQGQASLLSCNNHLVVVATTEDVLSLWDFKRNITIIKNEPILPIIQSSSNCKVNSLKVTKKGVPIITLNTGNAYAYDNKFLSWHQVGEDPLIQSSKIQSLLPPPDSDKPLASTQSYLYKETNTSTTYNDMTQPCTVSFLESQLVSAKTLRSKKEFHYWLISLVRYLVKEDMELRLRDIVNELLSPNAHWKPEVLGLQTHNLFEEILQIMESNVKLQNLYLEYKIKLEQL</sequence>
<keyword evidence="4 10" id="KW-0677">Repeat</keyword>
<keyword evidence="3 9" id="KW-0853">WD repeat</keyword>
<comment type="subcellular location">
    <subcellularLocation>
        <location evidence="1 10">Nucleus</location>
    </subcellularLocation>
</comment>
<evidence type="ECO:0000259" key="12">
    <source>
        <dbReference type="Pfam" id="PF07569"/>
    </source>
</evidence>
<dbReference type="InterPro" id="IPR015943">
    <property type="entry name" value="WD40/YVTN_repeat-like_dom_sf"/>
</dbReference>
<evidence type="ECO:0000256" key="7">
    <source>
        <dbReference type="ARBA" id="ARBA00023163"/>
    </source>
</evidence>
<evidence type="ECO:0000256" key="11">
    <source>
        <dbReference type="SAM" id="MobiDB-lite"/>
    </source>
</evidence>
<dbReference type="InterPro" id="IPR031120">
    <property type="entry name" value="HIR1-like"/>
</dbReference>
<name>A0ABY6LCM7_9ARAC</name>
<evidence type="ECO:0000256" key="8">
    <source>
        <dbReference type="ARBA" id="ARBA00023242"/>
    </source>
</evidence>
<evidence type="ECO:0000256" key="1">
    <source>
        <dbReference type="ARBA" id="ARBA00004123"/>
    </source>
</evidence>
<comment type="similarity">
    <text evidence="2 10">Belongs to the WD repeat HIR1 family.</text>
</comment>
<evidence type="ECO:0000256" key="9">
    <source>
        <dbReference type="PROSITE-ProRule" id="PRU00221"/>
    </source>
</evidence>
<evidence type="ECO:0000256" key="10">
    <source>
        <dbReference type="RuleBase" id="RU364014"/>
    </source>
</evidence>
<evidence type="ECO:0000313" key="14">
    <source>
        <dbReference type="EMBL" id="UYV77972.1"/>
    </source>
</evidence>
<dbReference type="InterPro" id="IPR011494">
    <property type="entry name" value="HIRA-like_C"/>
</dbReference>
<dbReference type="Pfam" id="PF24105">
    <property type="entry name" value="Beta-prop_CAF1B_HIR1"/>
    <property type="match status" value="1"/>
</dbReference>
<keyword evidence="8 10" id="KW-0539">Nucleus</keyword>
<feature type="domain" description="CAF1B/HIR1 beta-propeller" evidence="13">
    <location>
        <begin position="1"/>
        <end position="201"/>
    </location>
</feature>
<dbReference type="InterPro" id="IPR001680">
    <property type="entry name" value="WD40_rpt"/>
</dbReference>
<dbReference type="CDD" id="cd00200">
    <property type="entry name" value="WD40"/>
    <property type="match status" value="1"/>
</dbReference>
<accession>A0ABY6LCM7</accession>
<protein>
    <recommendedName>
        <fullName evidence="10">Protein HIRA</fullName>
    </recommendedName>
</protein>
<dbReference type="PANTHER" id="PTHR13831:SF0">
    <property type="entry name" value="PROTEIN HIRA"/>
    <property type="match status" value="1"/>
</dbReference>
<keyword evidence="6 10" id="KW-0805">Transcription regulation</keyword>
<organism evidence="14 15">
    <name type="scientific">Cordylochernes scorpioides</name>
    <dbReference type="NCBI Taxonomy" id="51811"/>
    <lineage>
        <taxon>Eukaryota</taxon>
        <taxon>Metazoa</taxon>
        <taxon>Ecdysozoa</taxon>
        <taxon>Arthropoda</taxon>
        <taxon>Chelicerata</taxon>
        <taxon>Arachnida</taxon>
        <taxon>Pseudoscorpiones</taxon>
        <taxon>Cheliferoidea</taxon>
        <taxon>Chernetidae</taxon>
        <taxon>Cordylochernes</taxon>
    </lineage>
</organism>
<comment type="function">
    <text evidence="10">Required for replication-independent chromatin assembly and for the periodic repression of histone gene transcription during the cell cycle.</text>
</comment>
<feature type="compositionally biased region" description="Polar residues" evidence="11">
    <location>
        <begin position="465"/>
        <end position="478"/>
    </location>
</feature>
<evidence type="ECO:0000256" key="4">
    <source>
        <dbReference type="ARBA" id="ARBA00022737"/>
    </source>
</evidence>
<gene>
    <name evidence="14" type="ORF">LAZ67_15003069</name>
</gene>
<feature type="region of interest" description="Disordered" evidence="11">
    <location>
        <begin position="464"/>
        <end position="524"/>
    </location>
</feature>
<keyword evidence="7 10" id="KW-0804">Transcription</keyword>
<feature type="domain" description="Protein HIRA-like C-terminal" evidence="12">
    <location>
        <begin position="602"/>
        <end position="792"/>
    </location>
</feature>
<evidence type="ECO:0000256" key="6">
    <source>
        <dbReference type="ARBA" id="ARBA00023015"/>
    </source>
</evidence>
<evidence type="ECO:0000256" key="2">
    <source>
        <dbReference type="ARBA" id="ARBA00007306"/>
    </source>
</evidence>
<feature type="compositionally biased region" description="Polar residues" evidence="11">
    <location>
        <begin position="379"/>
        <end position="399"/>
    </location>
</feature>
<feature type="repeat" description="WD" evidence="9">
    <location>
        <begin position="164"/>
        <end position="205"/>
    </location>
</feature>
<evidence type="ECO:0000256" key="3">
    <source>
        <dbReference type="ARBA" id="ARBA00022574"/>
    </source>
</evidence>
<dbReference type="Proteomes" id="UP001235939">
    <property type="component" value="Chromosome 15"/>
</dbReference>
<feature type="repeat" description="WD" evidence="9">
    <location>
        <begin position="121"/>
        <end position="162"/>
    </location>
</feature>
<keyword evidence="15" id="KW-1185">Reference proteome</keyword>
<dbReference type="EMBL" id="CP092877">
    <property type="protein sequence ID" value="UYV77972.1"/>
    <property type="molecule type" value="Genomic_DNA"/>
</dbReference>
<reference evidence="14 15" key="1">
    <citation type="submission" date="2022-01" db="EMBL/GenBank/DDBJ databases">
        <title>A chromosomal length assembly of Cordylochernes scorpioides.</title>
        <authorList>
            <person name="Zeh D."/>
            <person name="Zeh J."/>
        </authorList>
    </citation>
    <scope>NUCLEOTIDE SEQUENCE [LARGE SCALE GENOMIC DNA]</scope>
    <source>
        <strain evidence="14">IN4F17</strain>
        <tissue evidence="14">Whole Body</tissue>
    </source>
</reference>
<feature type="compositionally biased region" description="Basic and acidic residues" evidence="11">
    <location>
        <begin position="400"/>
        <end position="411"/>
    </location>
</feature>
<dbReference type="SMART" id="SM00320">
    <property type="entry name" value="WD40"/>
    <property type="match status" value="8"/>
</dbReference>
<dbReference type="Pfam" id="PF07569">
    <property type="entry name" value="Hira"/>
    <property type="match status" value="1"/>
</dbReference>
<evidence type="ECO:0000259" key="13">
    <source>
        <dbReference type="Pfam" id="PF24105"/>
    </source>
</evidence>
<dbReference type="InterPro" id="IPR036322">
    <property type="entry name" value="WD40_repeat_dom_sf"/>
</dbReference>
<feature type="region of interest" description="Disordered" evidence="11">
    <location>
        <begin position="372"/>
        <end position="440"/>
    </location>
</feature>
<evidence type="ECO:0000313" key="15">
    <source>
        <dbReference type="Proteomes" id="UP001235939"/>
    </source>
</evidence>